<gene>
    <name evidence="1" type="ORF">CE91St3_25690</name>
</gene>
<reference evidence="1" key="1">
    <citation type="submission" date="2022-01" db="EMBL/GenBank/DDBJ databases">
        <title>Novel bile acid biosynthetic pathways are enriched in the microbiome of centenarians.</title>
        <authorList>
            <person name="Sato Y."/>
            <person name="Atarashi K."/>
            <person name="Plichta R.D."/>
            <person name="Arai Y."/>
            <person name="Sasajima S."/>
            <person name="Kearney M.S."/>
            <person name="Suda W."/>
            <person name="Takeshita K."/>
            <person name="Sasaki T."/>
            <person name="Okamoto S."/>
            <person name="Skelly N.A."/>
            <person name="Okamura Y."/>
            <person name="Vlamakis H."/>
            <person name="Li Y."/>
            <person name="Tanoue T."/>
            <person name="Takei H."/>
            <person name="Nittono H."/>
            <person name="Narushima S."/>
            <person name="Irie J."/>
            <person name="Itoh H."/>
            <person name="Moriya K."/>
            <person name="Sugiura Y."/>
            <person name="Suematsu M."/>
            <person name="Moritoki N."/>
            <person name="Shibata S."/>
            <person name="Littman R.D."/>
            <person name="Fischbach A.M."/>
            <person name="Uwamino Y."/>
            <person name="Inoue T."/>
            <person name="Honda A."/>
            <person name="Hattori M."/>
            <person name="Murai T."/>
            <person name="Xavier J.R."/>
            <person name="Hirose N."/>
            <person name="Honda K."/>
        </authorList>
    </citation>
    <scope>NUCLEOTIDE SEQUENCE</scope>
    <source>
        <strain evidence="1">CE91-St3</strain>
    </source>
</reference>
<protein>
    <submittedName>
        <fullName evidence="1">Uncharacterized protein</fullName>
    </submittedName>
</protein>
<evidence type="ECO:0000313" key="2">
    <source>
        <dbReference type="Proteomes" id="UP001055114"/>
    </source>
</evidence>
<sequence length="65" mass="7515">MEFQIVSALGTKSSYGETESFAKGNFERIIGEETGICFRTYKNAWYFFGTPSCNYKQATNYDRFI</sequence>
<dbReference type="EMBL" id="BQNZ01000002">
    <property type="protein sequence ID" value="GKH72706.1"/>
    <property type="molecule type" value="Genomic_DNA"/>
</dbReference>
<comment type="caution">
    <text evidence="1">The sequence shown here is derived from an EMBL/GenBank/DDBJ whole genome shotgun (WGS) entry which is preliminary data.</text>
</comment>
<name>A0AA37K816_9BACT</name>
<dbReference type="AlphaFoldDB" id="A0AA37K816"/>
<evidence type="ECO:0000313" key="1">
    <source>
        <dbReference type="EMBL" id="GKH72706.1"/>
    </source>
</evidence>
<accession>A0AA37K816</accession>
<organism evidence="1 2">
    <name type="scientific">Parabacteroides merdae</name>
    <dbReference type="NCBI Taxonomy" id="46503"/>
    <lineage>
        <taxon>Bacteria</taxon>
        <taxon>Pseudomonadati</taxon>
        <taxon>Bacteroidota</taxon>
        <taxon>Bacteroidia</taxon>
        <taxon>Bacteroidales</taxon>
        <taxon>Tannerellaceae</taxon>
        <taxon>Parabacteroides</taxon>
    </lineage>
</organism>
<proteinExistence type="predicted"/>
<dbReference type="Proteomes" id="UP001055114">
    <property type="component" value="Unassembled WGS sequence"/>
</dbReference>